<sequence>MKGNAKRDTEIIELRTKIAKLEYIIEENGLKIPCSEEKYNKNIANEKDIPPTEEIQFISSERTKTVTDARNVSTENSFEEKLDSSRELEELMSPPLSCDINTIHDQEKTSPKESVQNISQKSIGNSAETSTYVPSEVVQGLLQRFSINSIERENIEIINSKSSDSAPAELAYLLYQANIKTSSNNMSQISSHEVTISSNSSDIDKISGEVSCSEDAIVSKSLQEVNNDRGFDYEYDFEDLFDNSEDDSWSENANVSKDDDGIYGFSDNDDEEYYYDLNTGKTYTKSDHHYSISQSEVSSSSTDSSSSACPSSSTHSSNSLDSIQRFTNIISLGMGVIGKDTEAKHNDKLVLGNSFYASYLIIIMGKKALSAWIRSGVVEKNLKETFDSTLNALCDACPLRKSRESIYKSLRDLLYSDKTFRQSSLAHITMFGWLEDKKLSSSSSSSSQKQSKPFAVFKKTRFHSSAVGQHATVTNNRKDNTTARGSSPSIEQSFSFTEKEQGAIIEPFINLAERAVYEFLVNNEDIIPLEVVESFADKQRPPISKDFRNADLLCMLNFILENITIFSKKSVFHGQYKANPAELLINFKKNVRNKLAHGIVVSGKGRWSDHALQHVSILACEVIICLGGNYEEVFANKKDIDSEIIKRCIDKASQKRKSEVVLDNEENVNPSQKRKFDNVFDDKENIDASQKRRLDDSDLGKITEFVLDILEDLEGTEKDDGKKILKLVMDENEYVIKLWKTIKAEERKIQVRKFIRFANVMFDINLKAKNENKRYVTVCVSVIILCSWHHGMENKFSHNCYEITPKIGVGGASYSESDSFRSRVFSRCAGLVGLTEDKRSYLFCVFPVNCLKFVIVIVHQPLTTTCESI</sequence>
<feature type="region of interest" description="Disordered" evidence="1">
    <location>
        <begin position="468"/>
        <end position="495"/>
    </location>
</feature>
<comment type="caution">
    <text evidence="2">The sequence shown here is derived from an EMBL/GenBank/DDBJ whole genome shotgun (WGS) entry which is preliminary data.</text>
</comment>
<accession>A0A9N9FKQ9</accession>
<dbReference type="OrthoDB" id="2354640at2759"/>
<proteinExistence type="predicted"/>
<feature type="region of interest" description="Disordered" evidence="1">
    <location>
        <begin position="294"/>
        <end position="319"/>
    </location>
</feature>
<reference evidence="2" key="1">
    <citation type="submission" date="2021-06" db="EMBL/GenBank/DDBJ databases">
        <authorList>
            <person name="Kallberg Y."/>
            <person name="Tangrot J."/>
            <person name="Rosling A."/>
        </authorList>
    </citation>
    <scope>NUCLEOTIDE SEQUENCE</scope>
    <source>
        <strain evidence="2">FL130A</strain>
    </source>
</reference>
<evidence type="ECO:0000256" key="1">
    <source>
        <dbReference type="SAM" id="MobiDB-lite"/>
    </source>
</evidence>
<name>A0A9N9FKQ9_9GLOM</name>
<evidence type="ECO:0000313" key="3">
    <source>
        <dbReference type="Proteomes" id="UP000789508"/>
    </source>
</evidence>
<dbReference type="EMBL" id="CAJVPS010001582">
    <property type="protein sequence ID" value="CAG8543844.1"/>
    <property type="molecule type" value="Genomic_DNA"/>
</dbReference>
<keyword evidence="3" id="KW-1185">Reference proteome</keyword>
<evidence type="ECO:0000313" key="2">
    <source>
        <dbReference type="EMBL" id="CAG8543844.1"/>
    </source>
</evidence>
<dbReference type="Proteomes" id="UP000789508">
    <property type="component" value="Unassembled WGS sequence"/>
</dbReference>
<feature type="compositionally biased region" description="Polar residues" evidence="1">
    <location>
        <begin position="482"/>
        <end position="495"/>
    </location>
</feature>
<organism evidence="2 3">
    <name type="scientific">Ambispora leptoticha</name>
    <dbReference type="NCBI Taxonomy" id="144679"/>
    <lineage>
        <taxon>Eukaryota</taxon>
        <taxon>Fungi</taxon>
        <taxon>Fungi incertae sedis</taxon>
        <taxon>Mucoromycota</taxon>
        <taxon>Glomeromycotina</taxon>
        <taxon>Glomeromycetes</taxon>
        <taxon>Archaeosporales</taxon>
        <taxon>Ambisporaceae</taxon>
        <taxon>Ambispora</taxon>
    </lineage>
</organism>
<protein>
    <submittedName>
        <fullName evidence="2">1348_t:CDS:1</fullName>
    </submittedName>
</protein>
<gene>
    <name evidence="2" type="ORF">ALEPTO_LOCUS5543</name>
</gene>
<dbReference type="AlphaFoldDB" id="A0A9N9FKQ9"/>